<proteinExistence type="predicted"/>
<dbReference type="OrthoDB" id="4726108at2"/>
<feature type="DNA-binding region" description="H-T-H motif" evidence="2">
    <location>
        <begin position="35"/>
        <end position="54"/>
    </location>
</feature>
<dbReference type="SUPFAM" id="SSF46689">
    <property type="entry name" value="Homeodomain-like"/>
    <property type="match status" value="1"/>
</dbReference>
<name>A0A177IUJ5_9CORY</name>
<accession>A0A177IUJ5</accession>
<dbReference type="PROSITE" id="PS50977">
    <property type="entry name" value="HTH_TETR_2"/>
    <property type="match status" value="1"/>
</dbReference>
<dbReference type="PANTHER" id="PTHR30328:SF54">
    <property type="entry name" value="HTH-TYPE TRANSCRIPTIONAL REPRESSOR SCO4008"/>
    <property type="match status" value="1"/>
</dbReference>
<evidence type="ECO:0000256" key="1">
    <source>
        <dbReference type="ARBA" id="ARBA00023125"/>
    </source>
</evidence>
<gene>
    <name evidence="5" type="ORF">AYJ05_02250</name>
</gene>
<dbReference type="SUPFAM" id="SSF48498">
    <property type="entry name" value="Tetracyclin repressor-like, C-terminal domain"/>
    <property type="match status" value="1"/>
</dbReference>
<reference evidence="6" key="1">
    <citation type="submission" date="2016-02" db="EMBL/GenBank/DDBJ databases">
        <authorList>
            <person name="Kaur G."/>
            <person name="Nair G.R."/>
            <person name="Mayilraj S."/>
        </authorList>
    </citation>
    <scope>NUCLEOTIDE SEQUENCE [LARGE SCALE GENOMIC DNA]</scope>
    <source>
        <strain evidence="6">GA-15</strain>
    </source>
</reference>
<sequence>MTTNDHVEASANVTVEEVIAVAITQFSTDGFDGTKLEDISRASGMSKRMIHYHFGDKRGLYLQSLNSAMDSLQPPSDQLVIDSAVPVEGMRKLVDCLFEIFMNNQDAVRMVVEENTHPVLEAAEHPEVTDVSGVMLHINRLLMLGQDSGAFRPGISATDLYLLMTSMTLLPVATHNITQSLFNVDLYAKENVAGLHRLVVDMVLAFLTSNIPDSGHQSYLEEDISESKSDSSASIYEDGSDDIFS</sequence>
<evidence type="ECO:0000313" key="6">
    <source>
        <dbReference type="Proteomes" id="UP000076947"/>
    </source>
</evidence>
<feature type="domain" description="HTH tetR-type" evidence="4">
    <location>
        <begin position="12"/>
        <end position="72"/>
    </location>
</feature>
<protein>
    <submittedName>
        <fullName evidence="5">TetR family transcriptional regulator</fullName>
    </submittedName>
</protein>
<dbReference type="AlphaFoldDB" id="A0A177IUJ5"/>
<dbReference type="STRING" id="1705.CA21670_09620"/>
<dbReference type="InterPro" id="IPR050109">
    <property type="entry name" value="HTH-type_TetR-like_transc_reg"/>
</dbReference>
<dbReference type="InterPro" id="IPR009057">
    <property type="entry name" value="Homeodomain-like_sf"/>
</dbReference>
<keyword evidence="6" id="KW-1185">Reference proteome</keyword>
<dbReference type="Pfam" id="PF17938">
    <property type="entry name" value="TetR_C_29"/>
    <property type="match status" value="1"/>
</dbReference>
<dbReference type="InterPro" id="IPR041474">
    <property type="entry name" value="NicS_C"/>
</dbReference>
<dbReference type="InterPro" id="IPR036271">
    <property type="entry name" value="Tet_transcr_reg_TetR-rel_C_sf"/>
</dbReference>
<dbReference type="GO" id="GO:0006355">
    <property type="term" value="P:regulation of DNA-templated transcription"/>
    <property type="evidence" value="ECO:0007669"/>
    <property type="project" value="UniProtKB-ARBA"/>
</dbReference>
<organism evidence="5 6">
    <name type="scientific">Corynebacterium stationis</name>
    <dbReference type="NCBI Taxonomy" id="1705"/>
    <lineage>
        <taxon>Bacteria</taxon>
        <taxon>Bacillati</taxon>
        <taxon>Actinomycetota</taxon>
        <taxon>Actinomycetes</taxon>
        <taxon>Mycobacteriales</taxon>
        <taxon>Corynebacteriaceae</taxon>
        <taxon>Corynebacterium</taxon>
    </lineage>
</organism>
<dbReference type="InterPro" id="IPR001647">
    <property type="entry name" value="HTH_TetR"/>
</dbReference>
<evidence type="ECO:0000256" key="3">
    <source>
        <dbReference type="SAM" id="MobiDB-lite"/>
    </source>
</evidence>
<evidence type="ECO:0000313" key="5">
    <source>
        <dbReference type="EMBL" id="OAH32519.1"/>
    </source>
</evidence>
<dbReference type="PANTHER" id="PTHR30328">
    <property type="entry name" value="TRANSCRIPTIONAL REPRESSOR"/>
    <property type="match status" value="1"/>
</dbReference>
<dbReference type="GO" id="GO:0003677">
    <property type="term" value="F:DNA binding"/>
    <property type="evidence" value="ECO:0007669"/>
    <property type="project" value="UniProtKB-UniRule"/>
</dbReference>
<evidence type="ECO:0000259" key="4">
    <source>
        <dbReference type="PROSITE" id="PS50977"/>
    </source>
</evidence>
<keyword evidence="1 2" id="KW-0238">DNA-binding</keyword>
<dbReference type="Pfam" id="PF00440">
    <property type="entry name" value="TetR_N"/>
    <property type="match status" value="1"/>
</dbReference>
<dbReference type="RefSeq" id="WP_066836970.1">
    <property type="nucleotide sequence ID" value="NZ_LSTQ01000001.1"/>
</dbReference>
<dbReference type="Gene3D" id="1.10.357.10">
    <property type="entry name" value="Tetracycline Repressor, domain 2"/>
    <property type="match status" value="1"/>
</dbReference>
<comment type="caution">
    <text evidence="5">The sequence shown here is derived from an EMBL/GenBank/DDBJ whole genome shotgun (WGS) entry which is preliminary data.</text>
</comment>
<dbReference type="Proteomes" id="UP000076947">
    <property type="component" value="Unassembled WGS sequence"/>
</dbReference>
<feature type="region of interest" description="Disordered" evidence="3">
    <location>
        <begin position="219"/>
        <end position="245"/>
    </location>
</feature>
<evidence type="ECO:0000256" key="2">
    <source>
        <dbReference type="PROSITE-ProRule" id="PRU00335"/>
    </source>
</evidence>
<dbReference type="EMBL" id="LSTQ01000001">
    <property type="protein sequence ID" value="OAH32519.1"/>
    <property type="molecule type" value="Genomic_DNA"/>
</dbReference>